<accession>A0A6C0AUD5</accession>
<dbReference type="AlphaFoldDB" id="A0A6C0AUD5"/>
<organism evidence="1">
    <name type="scientific">viral metagenome</name>
    <dbReference type="NCBI Taxonomy" id="1070528"/>
    <lineage>
        <taxon>unclassified sequences</taxon>
        <taxon>metagenomes</taxon>
        <taxon>organismal metagenomes</taxon>
    </lineage>
</organism>
<evidence type="ECO:0000313" key="1">
    <source>
        <dbReference type="EMBL" id="QHS83073.1"/>
    </source>
</evidence>
<dbReference type="EMBL" id="MN740865">
    <property type="protein sequence ID" value="QHS83073.1"/>
    <property type="molecule type" value="Genomic_DNA"/>
</dbReference>
<name>A0A6C0AUD5_9ZZZZ</name>
<protein>
    <submittedName>
        <fullName evidence="1">Uncharacterized protein</fullName>
    </submittedName>
</protein>
<sequence length="215" mass="24224">MAADSTQQPRADRAAATAPADDVYAFQRHTHINMGQDWYHEQPPDDTLLAIYAAWDGRIGSCSGQLTRWMYIGLGDGGEVWSQCSGEDDGSCYGPEAIDVCGPAGPVLSDEDFEYVVADTLDELLHWNEWEWHTRMTDLTPRYPALHIECLRAVCTEYDVDDAYDSDDARRYDSDVGGDKDSIAHELRWLRAHALYVTRLKAQHGADCPVRLWKP</sequence>
<reference evidence="1" key="1">
    <citation type="journal article" date="2020" name="Nature">
        <title>Giant virus diversity and host interactions through global metagenomics.</title>
        <authorList>
            <person name="Schulz F."/>
            <person name="Roux S."/>
            <person name="Paez-Espino D."/>
            <person name="Jungbluth S."/>
            <person name="Walsh D.A."/>
            <person name="Denef V.J."/>
            <person name="McMahon K.D."/>
            <person name="Konstantinidis K.T."/>
            <person name="Eloe-Fadrosh E.A."/>
            <person name="Kyrpides N.C."/>
            <person name="Woyke T."/>
        </authorList>
    </citation>
    <scope>NUCLEOTIDE SEQUENCE</scope>
    <source>
        <strain evidence="1">GVMAG-S-1103017-74</strain>
    </source>
</reference>
<proteinExistence type="predicted"/>